<dbReference type="PANTHER" id="PTHR30061:SF50">
    <property type="entry name" value="MALTOSE_MALTODEXTRIN-BINDING PERIPLASMIC PROTEIN"/>
    <property type="match status" value="1"/>
</dbReference>
<accession>A0ABZ1BMD5</accession>
<dbReference type="Proteomes" id="UP001333102">
    <property type="component" value="Chromosome"/>
</dbReference>
<name>A0ABZ1BMD5_9FIRM</name>
<keyword evidence="3" id="KW-0732">Signal</keyword>
<protein>
    <submittedName>
        <fullName evidence="4">Sugar ABC transporter substrate-binding protein</fullName>
    </submittedName>
</protein>
<dbReference type="SUPFAM" id="SSF53850">
    <property type="entry name" value="Periplasmic binding protein-like II"/>
    <property type="match status" value="1"/>
</dbReference>
<evidence type="ECO:0000256" key="1">
    <source>
        <dbReference type="ARBA" id="ARBA00008520"/>
    </source>
</evidence>
<evidence type="ECO:0000256" key="2">
    <source>
        <dbReference type="ARBA" id="ARBA00022448"/>
    </source>
</evidence>
<dbReference type="InterPro" id="IPR006059">
    <property type="entry name" value="SBP"/>
</dbReference>
<dbReference type="CDD" id="cd13585">
    <property type="entry name" value="PBP2_TMBP_like"/>
    <property type="match status" value="1"/>
</dbReference>
<keyword evidence="5" id="KW-1185">Reference proteome</keyword>
<dbReference type="Gene3D" id="3.40.190.10">
    <property type="entry name" value="Periplasmic binding protein-like II"/>
    <property type="match status" value="2"/>
</dbReference>
<evidence type="ECO:0000256" key="3">
    <source>
        <dbReference type="ARBA" id="ARBA00022729"/>
    </source>
</evidence>
<dbReference type="PANTHER" id="PTHR30061">
    <property type="entry name" value="MALTOSE-BINDING PERIPLASMIC PROTEIN"/>
    <property type="match status" value="1"/>
</dbReference>
<dbReference type="RefSeq" id="WP_324667987.1">
    <property type="nucleotide sequence ID" value="NZ_CP141614.1"/>
</dbReference>
<keyword evidence="2" id="KW-0813">Transport</keyword>
<dbReference type="EMBL" id="CP141614">
    <property type="protein sequence ID" value="WRP13743.1"/>
    <property type="molecule type" value="Genomic_DNA"/>
</dbReference>
<sequence>MFSPYFTEEPTGTLLRELVATWNAQRPDIQVEIEAVPHSDRESKFRAEMLAGQGPDIVAVPPGSLDGYVQSGFLLDLEPLIAKHGGQAYKDQFTAVAQEGVTVDGKWYAIPWWGGVHALYYNTQLFDSAGLTPPRTWSEFLDAAKKLTTGRVYGYGMYGYRNEVSVRELLPWLWGNGTQLFDSAMTQATFDSPQGIEAFTFFTDLERKHRVVPPGVTALGYNEITVMFANGQVGMYQNGPWGRGKTLYDNPAMEGKFAVVPVPYPDAASHPVAVYVEVAHAITVQSKYPEQAFEFLEYYANAENMVRLALLMGFLPARRAAAEDPRVKGNEFLQPFVQLLPYSSVRPRHPRIQEINLVMADALQSALLGVRSPADALREAAREVTRIVREGQPGVK</sequence>
<proteinExistence type="inferred from homology"/>
<reference evidence="5" key="1">
    <citation type="submission" date="2023-12" db="EMBL/GenBank/DDBJ databases">
        <title>Novel isolates from deep terrestrial aquifers shed light on the physiology and ecology of the class Limnochordia.</title>
        <authorList>
            <person name="Karnachuk O.V."/>
            <person name="Lukina A.P."/>
            <person name="Avakyan M.R."/>
            <person name="Kadnikov V."/>
            <person name="Begmatov S."/>
            <person name="Beletsky A.V."/>
            <person name="Mardanov A.V."/>
            <person name="Ravin N.V."/>
        </authorList>
    </citation>
    <scope>NUCLEOTIDE SEQUENCE [LARGE SCALE GENOMIC DNA]</scope>
    <source>
        <strain evidence="5">LN</strain>
    </source>
</reference>
<organism evidence="4 5">
    <name type="scientific">Geochorda subterranea</name>
    <dbReference type="NCBI Taxonomy" id="3109564"/>
    <lineage>
        <taxon>Bacteria</taxon>
        <taxon>Bacillati</taxon>
        <taxon>Bacillota</taxon>
        <taxon>Limnochordia</taxon>
        <taxon>Limnochordales</taxon>
        <taxon>Geochordaceae</taxon>
        <taxon>Geochorda</taxon>
    </lineage>
</organism>
<evidence type="ECO:0000313" key="5">
    <source>
        <dbReference type="Proteomes" id="UP001333102"/>
    </source>
</evidence>
<evidence type="ECO:0000313" key="4">
    <source>
        <dbReference type="EMBL" id="WRP13743.1"/>
    </source>
</evidence>
<dbReference type="Pfam" id="PF01547">
    <property type="entry name" value="SBP_bac_1"/>
    <property type="match status" value="1"/>
</dbReference>
<comment type="similarity">
    <text evidence="1">Belongs to the bacterial solute-binding protein 1 family.</text>
</comment>
<gene>
    <name evidence="4" type="ORF">VLY81_09860</name>
</gene>